<keyword evidence="3" id="KW-0547">Nucleotide-binding</keyword>
<evidence type="ECO:0000256" key="2">
    <source>
        <dbReference type="ARBA" id="ARBA00022679"/>
    </source>
</evidence>
<sequence length="489" mass="55332">MKGLYLAIDIGASSGRHILGHIDNGKLILEEIYRFKNAMTNKNGHKIWDIDYLFEQIKIGLKMCNVLGKIPEYISIDTWAVDYCLLDEKDELIGDVYAYRDNRTKDIDLEVEKIIDSESLYRRTGIQKQPFNTIYQLMALKLQEEESLKKAKTFLMLPDYFQFKLTGVKANEYTNASSTGLVDPDTKNWDYGLIKALGLPEEIFLHLRKPGVILSDFTKEMAEEIGFRAKVCMCASHDTASAILALPCIKSDALYISSGTWSLFGCENLSPYLTDAARKCNFTNEGGFNYRFRFLKNIMGLWMIQELKREFGDEYTFSQICQLARENIKFPSVVDVNSNEFLAPKSMSEAIKNYCKKTNQQLPESLGQLAAVVYKSLAKSYARAKLEIEELLGKEYKELFIIGGGSNADLLNELTAKETGLVTFAGPVEATAIGNILASMIATGEVLSLLEARELVRKSFEIKRYDMKKDCMKNINLINVPVMKIRTVS</sequence>
<dbReference type="SUPFAM" id="SSF53067">
    <property type="entry name" value="Actin-like ATPase domain"/>
    <property type="match status" value="2"/>
</dbReference>
<evidence type="ECO:0000259" key="7">
    <source>
        <dbReference type="Pfam" id="PF00370"/>
    </source>
</evidence>
<dbReference type="Proteomes" id="UP000236726">
    <property type="component" value="Unassembled WGS sequence"/>
</dbReference>
<dbReference type="RefSeq" id="WP_103952079.1">
    <property type="nucleotide sequence ID" value="NZ_FNUL01000001.1"/>
</dbReference>
<dbReference type="InterPro" id="IPR043129">
    <property type="entry name" value="ATPase_NBD"/>
</dbReference>
<gene>
    <name evidence="9" type="ORF">SAMN05216537_101264</name>
</gene>
<dbReference type="AlphaFoldDB" id="A0A1H5RSF9"/>
<keyword evidence="6" id="KW-0684">Rhamnose metabolism</keyword>
<name>A0A1H5RSF9_9FIRM</name>
<evidence type="ECO:0000313" key="10">
    <source>
        <dbReference type="Proteomes" id="UP000236726"/>
    </source>
</evidence>
<keyword evidence="5" id="KW-0067">ATP-binding</keyword>
<accession>A0A1H5RSF9</accession>
<dbReference type="InterPro" id="IPR018485">
    <property type="entry name" value="FGGY_C"/>
</dbReference>
<feature type="domain" description="Carbohydrate kinase FGGY C-terminal" evidence="8">
    <location>
        <begin position="254"/>
        <end position="442"/>
    </location>
</feature>
<comment type="similarity">
    <text evidence="1">Belongs to the FGGY kinase family.</text>
</comment>
<dbReference type="Pfam" id="PF02782">
    <property type="entry name" value="FGGY_C"/>
    <property type="match status" value="1"/>
</dbReference>
<evidence type="ECO:0000256" key="5">
    <source>
        <dbReference type="ARBA" id="ARBA00022840"/>
    </source>
</evidence>
<evidence type="ECO:0000256" key="6">
    <source>
        <dbReference type="ARBA" id="ARBA00023308"/>
    </source>
</evidence>
<dbReference type="PANTHER" id="PTHR43095">
    <property type="entry name" value="SUGAR KINASE"/>
    <property type="match status" value="1"/>
</dbReference>
<dbReference type="CDD" id="cd07771">
    <property type="entry name" value="ASKHA_NBD_FGGY_RhaB-like"/>
    <property type="match status" value="1"/>
</dbReference>
<evidence type="ECO:0000256" key="3">
    <source>
        <dbReference type="ARBA" id="ARBA00022741"/>
    </source>
</evidence>
<evidence type="ECO:0000256" key="1">
    <source>
        <dbReference type="ARBA" id="ARBA00009156"/>
    </source>
</evidence>
<reference evidence="9 10" key="1">
    <citation type="submission" date="2016-10" db="EMBL/GenBank/DDBJ databases">
        <authorList>
            <person name="de Groot N.N."/>
        </authorList>
    </citation>
    <scope>NUCLEOTIDE SEQUENCE [LARGE SCALE GENOMIC DNA]</scope>
    <source>
        <strain evidence="9 10">D15d</strain>
    </source>
</reference>
<dbReference type="GO" id="GO:0008993">
    <property type="term" value="F:rhamnulokinase activity"/>
    <property type="evidence" value="ECO:0007669"/>
    <property type="project" value="InterPro"/>
</dbReference>
<evidence type="ECO:0000313" key="9">
    <source>
        <dbReference type="EMBL" id="SEF41269.1"/>
    </source>
</evidence>
<dbReference type="InterPro" id="IPR018484">
    <property type="entry name" value="FGGY_N"/>
</dbReference>
<dbReference type="Gene3D" id="3.30.420.40">
    <property type="match status" value="2"/>
</dbReference>
<organism evidence="9 10">
    <name type="scientific">Lachnospira multipara</name>
    <dbReference type="NCBI Taxonomy" id="28051"/>
    <lineage>
        <taxon>Bacteria</taxon>
        <taxon>Bacillati</taxon>
        <taxon>Bacillota</taxon>
        <taxon>Clostridia</taxon>
        <taxon>Lachnospirales</taxon>
        <taxon>Lachnospiraceae</taxon>
        <taxon>Lachnospira</taxon>
    </lineage>
</organism>
<protein>
    <submittedName>
        <fullName evidence="9">Rhamnulokinase</fullName>
    </submittedName>
</protein>
<proteinExistence type="inferred from homology"/>
<evidence type="ECO:0000259" key="8">
    <source>
        <dbReference type="Pfam" id="PF02782"/>
    </source>
</evidence>
<dbReference type="Pfam" id="PF00370">
    <property type="entry name" value="FGGY_N"/>
    <property type="match status" value="1"/>
</dbReference>
<evidence type="ECO:0000256" key="4">
    <source>
        <dbReference type="ARBA" id="ARBA00022777"/>
    </source>
</evidence>
<dbReference type="GO" id="GO:0005524">
    <property type="term" value="F:ATP binding"/>
    <property type="evidence" value="ECO:0007669"/>
    <property type="project" value="UniProtKB-KW"/>
</dbReference>
<dbReference type="GO" id="GO:0019301">
    <property type="term" value="P:rhamnose catabolic process"/>
    <property type="evidence" value="ECO:0007669"/>
    <property type="project" value="InterPro"/>
</dbReference>
<keyword evidence="10" id="KW-1185">Reference proteome</keyword>
<feature type="domain" description="Carbohydrate kinase FGGY N-terminal" evidence="7">
    <location>
        <begin position="4"/>
        <end position="244"/>
    </location>
</feature>
<dbReference type="EMBL" id="FNUL01000001">
    <property type="protein sequence ID" value="SEF41269.1"/>
    <property type="molecule type" value="Genomic_DNA"/>
</dbReference>
<dbReference type="STRING" id="1410661.GCA_000702205_00196"/>
<keyword evidence="2" id="KW-0808">Transferase</keyword>
<dbReference type="InterPro" id="IPR013449">
    <property type="entry name" value="Rhamnulokinase"/>
</dbReference>
<keyword evidence="4 9" id="KW-0418">Kinase</keyword>
<dbReference type="InterPro" id="IPR050406">
    <property type="entry name" value="FGGY_Carb_Kinase"/>
</dbReference>